<feature type="binding site" evidence="12">
    <location>
        <position position="359"/>
    </location>
    <ligand>
        <name>substrate</name>
    </ligand>
</feature>
<comment type="subunit">
    <text evidence="12">Heterodimer of a catalytic subunit and an accessory subunit.</text>
</comment>
<dbReference type="EnsemblMetazoa" id="GAUT039391-RA">
    <property type="protein sequence ID" value="GAUT039391-PA"/>
    <property type="gene ID" value="GAUT039391"/>
</dbReference>
<dbReference type="Gene3D" id="3.20.20.105">
    <property type="entry name" value="Queuine tRNA-ribosyltransferase-like"/>
    <property type="match status" value="1"/>
</dbReference>
<dbReference type="InterPro" id="IPR050076">
    <property type="entry name" value="ArchSynthase1/Queuine_TRR"/>
</dbReference>
<comment type="function">
    <text evidence="12">Catalytic subunit of the queuine tRNA-ribosyltransferase (TGT) that catalyzes the base-exchange of a guanine (G) residue with queuine (Q) at position 34 (anticodon wobble position) in tRNAs with GU(N) anticodons (tRNA-Asp, -Asn, -His and -Tyr), resulting in the hypermodified nucleoside queuosine (7-(((4,5-cis-dihydroxy-2-cyclopenten-1-yl)amino)methyl)-7-deazaguanosine). Catalysis occurs through a double-displacement mechanism. The nucleophile active site attacks the C1' of nucleotide 34 to detach the guanine base from the RNA, forming a covalent enzyme-RNA intermediate. The proton acceptor active site deprotonates the incoming queuine, allowing a nucleophilic attack on the C1' of the ribose to form the product.</text>
</comment>
<dbReference type="GO" id="GO:0006120">
    <property type="term" value="P:mitochondrial electron transport, NADH to ubiquinone"/>
    <property type="evidence" value="ECO:0007669"/>
    <property type="project" value="UniProtKB-ARBA"/>
</dbReference>
<dbReference type="Gene3D" id="3.40.30.10">
    <property type="entry name" value="Glutaredoxin"/>
    <property type="match status" value="1"/>
</dbReference>
<sequence>MYPKGREGSAVMPLLYLVQEQCGWVSESAMRYVADMLHIPHIRVYEVANFYTMYNLKPVGKYLIQICRTTPCWLCNSEEVLNTFKKKLGINIGETTKDNLFTLKEVECLGACVNAPVVQINNDFYENLTPEKIIKQSGSAKVGTIKTPNGSVETPAFIFCATKAAIKAADIERISEAGTQIILSNTYHLMLQPGENTVAKLGGLHKMMGWNGPMLTDSGGYQIFSLGHGSVSEEIKGIRKKQKTLIKINEDGAIFRSYINGKTYCLTPENSIQIQRKLGADLILVLDECTPFHISKEYTAKSMLMSHKWAERSLNEFEKNNNGKQALYGISQGGVYQDLRRESCNFINDLPFFGQAIGGSLGQSKEQMYDVVSFTMDHLKKDRPTHLLGIGGIVDIFRGVSLGIDTFDCVHPTRLARHGGALIKVKNRDSISSKCKEHINLRNQQFELDNNPIESDCLCFTCRKHSRAYIHHLLKAKELLAYTLVTIHNVFFMNKLMASIRQAILDDRLDQEKNNWISEIPLHFDLASL</sequence>
<feature type="region of interest" description="RNA binding" evidence="12">
    <location>
        <begin position="389"/>
        <end position="395"/>
    </location>
</feature>
<dbReference type="PANTHER" id="PTHR46499:SF1">
    <property type="entry name" value="QUEUINE TRNA-RIBOSYLTRANSFERASE"/>
    <property type="match status" value="1"/>
</dbReference>
<evidence type="ECO:0000256" key="8">
    <source>
        <dbReference type="ARBA" id="ARBA00023004"/>
    </source>
</evidence>
<dbReference type="GO" id="GO:0002099">
    <property type="term" value="P:tRNA wobble guanine modification"/>
    <property type="evidence" value="ECO:0007669"/>
    <property type="project" value="TreeGrafter"/>
</dbReference>
<organism evidence="14 15">
    <name type="scientific">Glossina austeni</name>
    <name type="common">Savannah tsetse fly</name>
    <dbReference type="NCBI Taxonomy" id="7395"/>
    <lineage>
        <taxon>Eukaryota</taxon>
        <taxon>Metazoa</taxon>
        <taxon>Ecdysozoa</taxon>
        <taxon>Arthropoda</taxon>
        <taxon>Hexapoda</taxon>
        <taxon>Insecta</taxon>
        <taxon>Pterygota</taxon>
        <taxon>Neoptera</taxon>
        <taxon>Endopterygota</taxon>
        <taxon>Diptera</taxon>
        <taxon>Brachycera</taxon>
        <taxon>Muscomorpha</taxon>
        <taxon>Hippoboscoidea</taxon>
        <taxon>Glossinidae</taxon>
        <taxon>Glossina</taxon>
    </lineage>
</organism>
<dbReference type="Proteomes" id="UP000078200">
    <property type="component" value="Unassembled WGS sequence"/>
</dbReference>
<dbReference type="GO" id="GO:1902494">
    <property type="term" value="C:catalytic complex"/>
    <property type="evidence" value="ECO:0007669"/>
    <property type="project" value="UniProtKB-ARBA"/>
</dbReference>
<dbReference type="NCBIfam" id="TIGR00449">
    <property type="entry name" value="tgt_general"/>
    <property type="match status" value="1"/>
</dbReference>
<dbReference type="GO" id="GO:0046872">
    <property type="term" value="F:metal ion binding"/>
    <property type="evidence" value="ECO:0007669"/>
    <property type="project" value="UniProtKB-KW"/>
</dbReference>
<feature type="binding site" evidence="12">
    <location>
        <position position="488"/>
    </location>
    <ligand>
        <name>Zn(2+)</name>
        <dbReference type="ChEBI" id="CHEBI:29105"/>
    </ligand>
</feature>
<keyword evidence="12" id="KW-0862">Zinc</keyword>
<keyword evidence="6 12" id="KW-0479">Metal-binding</keyword>
<evidence type="ECO:0000256" key="11">
    <source>
        <dbReference type="ARBA" id="ARBA00034078"/>
    </source>
</evidence>
<feature type="active site" description="Nucleophile" evidence="12">
    <location>
        <position position="408"/>
    </location>
</feature>
<evidence type="ECO:0000256" key="1">
    <source>
        <dbReference type="ARBA" id="ARBA00010643"/>
    </source>
</evidence>
<dbReference type="NCBIfam" id="TIGR00430">
    <property type="entry name" value="Q_tRNA_tgt"/>
    <property type="match status" value="1"/>
</dbReference>
<evidence type="ECO:0000256" key="10">
    <source>
        <dbReference type="ARBA" id="ARBA00023027"/>
    </source>
</evidence>
<dbReference type="FunFam" id="1.10.10.1590:FF:000001">
    <property type="entry name" value="NADH-quinone oxidoreductase subunit E"/>
    <property type="match status" value="1"/>
</dbReference>
<keyword evidence="10" id="KW-0520">NAD</keyword>
<dbReference type="VEuPathDB" id="VectorBase:GAUT039391"/>
<dbReference type="Pfam" id="PF01257">
    <property type="entry name" value="2Fe-2S_thioredx"/>
    <property type="match status" value="1"/>
</dbReference>
<feature type="binding site" evidence="12">
    <location>
        <position position="459"/>
    </location>
    <ligand>
        <name>Zn(2+)</name>
        <dbReference type="ChEBI" id="CHEBI:29105"/>
    </ligand>
</feature>
<comment type="cofactor">
    <cofactor evidence="12">
        <name>Zn(2+)</name>
        <dbReference type="ChEBI" id="CHEBI:29105"/>
    </cofactor>
</comment>
<dbReference type="InterPro" id="IPR036249">
    <property type="entry name" value="Thioredoxin-like_sf"/>
</dbReference>
<feature type="binding site" evidence="12">
    <location>
        <position position="287"/>
    </location>
    <ligand>
        <name>substrate</name>
    </ligand>
</feature>
<dbReference type="NCBIfam" id="NF005725">
    <property type="entry name" value="PRK07539.1-5"/>
    <property type="match status" value="1"/>
</dbReference>
<keyword evidence="12" id="KW-0963">Cytoplasm</keyword>
<comment type="cofactor">
    <cofactor evidence="11">
        <name>[2Fe-2S] cluster</name>
        <dbReference type="ChEBI" id="CHEBI:190135"/>
    </cofactor>
</comment>
<dbReference type="PANTHER" id="PTHR46499">
    <property type="entry name" value="QUEUINE TRNA-RIBOSYLTRANSFERASE"/>
    <property type="match status" value="1"/>
</dbReference>
<evidence type="ECO:0000313" key="15">
    <source>
        <dbReference type="Proteomes" id="UP000078200"/>
    </source>
</evidence>
<proteinExistence type="inferred from homology"/>
<dbReference type="Gene3D" id="1.10.10.1590">
    <property type="entry name" value="NADH-quinone oxidoreductase subunit E"/>
    <property type="match status" value="1"/>
</dbReference>
<keyword evidence="8" id="KW-0408">Iron</keyword>
<dbReference type="GO" id="GO:0005743">
    <property type="term" value="C:mitochondrial inner membrane"/>
    <property type="evidence" value="ECO:0007669"/>
    <property type="project" value="UniProtKB-ARBA"/>
</dbReference>
<dbReference type="NCBIfam" id="TIGR01958">
    <property type="entry name" value="nuoE_fam"/>
    <property type="match status" value="1"/>
</dbReference>
<keyword evidence="9" id="KW-0411">Iron-sulfur</keyword>
<feature type="region of interest" description="RNA binding; important for wobble base 34 recognition" evidence="12">
    <location>
        <begin position="413"/>
        <end position="417"/>
    </location>
</feature>
<protein>
    <recommendedName>
        <fullName evidence="12">Queuine tRNA-ribosyltransferase catalytic subunit 1</fullName>
        <ecNumber evidence="12">2.4.2.64</ecNumber>
    </recommendedName>
    <alternativeName>
        <fullName evidence="12">Guanine insertion enzyme</fullName>
    </alternativeName>
    <alternativeName>
        <fullName evidence="12">tRNA-guanine transglycosylase</fullName>
    </alternativeName>
</protein>
<comment type="similarity">
    <text evidence="12">Belongs to the queuine tRNA-ribosyltransferase family.</text>
</comment>
<dbReference type="EC" id="2.4.2.64" evidence="12"/>
<dbReference type="AlphaFoldDB" id="A0A1A9VJH0"/>
<accession>A0A1A9VJH0</accession>
<comment type="similarity">
    <text evidence="1">Belongs to the complex I 24 kDa subunit family.</text>
</comment>
<dbReference type="InterPro" id="IPR002616">
    <property type="entry name" value="tRNA_ribo_trans-like"/>
</dbReference>
<feature type="binding site" evidence="12">
    <location>
        <begin position="217"/>
        <end position="221"/>
    </location>
    <ligand>
        <name>substrate</name>
    </ligand>
</feature>
<dbReference type="InterPro" id="IPR042128">
    <property type="entry name" value="NuoE_dom"/>
</dbReference>
<evidence type="ECO:0000256" key="12">
    <source>
        <dbReference type="HAMAP-Rule" id="MF_03218"/>
    </source>
</evidence>
<keyword evidence="3 12" id="KW-0808">Transferase</keyword>
<dbReference type="InterPro" id="IPR004803">
    <property type="entry name" value="TGT"/>
</dbReference>
<keyword evidence="2 12" id="KW-0328">Glycosyltransferase</keyword>
<evidence type="ECO:0000256" key="7">
    <source>
        <dbReference type="ARBA" id="ARBA00022967"/>
    </source>
</evidence>
<evidence type="ECO:0000256" key="6">
    <source>
        <dbReference type="ARBA" id="ARBA00022723"/>
    </source>
</evidence>
<dbReference type="SUPFAM" id="SSF52833">
    <property type="entry name" value="Thioredoxin-like"/>
    <property type="match status" value="1"/>
</dbReference>
<name>A0A1A9VJH0_GLOAU</name>
<dbReference type="HAMAP" id="MF_00168">
    <property type="entry name" value="Q_tRNA_Tgt"/>
    <property type="match status" value="1"/>
</dbReference>
<dbReference type="GO" id="GO:0051537">
    <property type="term" value="F:2 iron, 2 sulfur cluster binding"/>
    <property type="evidence" value="ECO:0007669"/>
    <property type="project" value="UniProtKB-KW"/>
</dbReference>
<dbReference type="GO" id="GO:0008137">
    <property type="term" value="F:NADH dehydrogenase (ubiquinone) activity"/>
    <property type="evidence" value="ECO:0007669"/>
    <property type="project" value="UniProtKB-ARBA"/>
</dbReference>
<dbReference type="Pfam" id="PF01702">
    <property type="entry name" value="TGT"/>
    <property type="match status" value="1"/>
</dbReference>
<feature type="binding site" evidence="12">
    <location>
        <position position="457"/>
    </location>
    <ligand>
        <name>Zn(2+)</name>
        <dbReference type="ChEBI" id="CHEBI:29105"/>
    </ligand>
</feature>
<evidence type="ECO:0000256" key="5">
    <source>
        <dbReference type="ARBA" id="ARBA00022714"/>
    </source>
</evidence>
<feature type="active site" description="Proton acceptor" evidence="12">
    <location>
        <position position="217"/>
    </location>
</feature>
<dbReference type="InterPro" id="IPR041921">
    <property type="entry name" value="NuoE_N"/>
</dbReference>
<dbReference type="GO" id="GO:0098796">
    <property type="term" value="C:membrane protein complex"/>
    <property type="evidence" value="ECO:0007669"/>
    <property type="project" value="UniProtKB-ARBA"/>
</dbReference>
<evidence type="ECO:0000313" key="14">
    <source>
        <dbReference type="EnsemblMetazoa" id="GAUT039391-PA"/>
    </source>
</evidence>
<dbReference type="FunFam" id="3.40.30.10:FF:000022">
    <property type="entry name" value="NADH dehydrogenase flavoprotein 2, mitochondrial"/>
    <property type="match status" value="1"/>
</dbReference>
<dbReference type="CDD" id="cd03064">
    <property type="entry name" value="TRX_Fd_NuoE"/>
    <property type="match status" value="1"/>
</dbReference>
<comment type="subcellular location">
    <subcellularLocation>
        <location evidence="12">Cytoplasm</location>
    </subcellularLocation>
</comment>
<evidence type="ECO:0000259" key="13">
    <source>
        <dbReference type="Pfam" id="PF01702"/>
    </source>
</evidence>
<dbReference type="GO" id="GO:0008479">
    <property type="term" value="F:tRNA-guanosine(34) queuine transglycosylase activity"/>
    <property type="evidence" value="ECO:0007669"/>
    <property type="project" value="UniProtKB-UniRule"/>
</dbReference>
<dbReference type="GO" id="GO:0016491">
    <property type="term" value="F:oxidoreductase activity"/>
    <property type="evidence" value="ECO:0007669"/>
    <property type="project" value="InterPro"/>
</dbReference>
<keyword evidence="7" id="KW-1278">Translocase</keyword>
<evidence type="ECO:0000256" key="9">
    <source>
        <dbReference type="ARBA" id="ARBA00023014"/>
    </source>
</evidence>
<reference evidence="14" key="1">
    <citation type="submission" date="2020-05" db="UniProtKB">
        <authorList>
            <consortium name="EnsemblMetazoa"/>
        </authorList>
    </citation>
    <scope>IDENTIFICATION</scope>
    <source>
        <strain evidence="14">TTRI</strain>
    </source>
</reference>
<evidence type="ECO:0000256" key="4">
    <source>
        <dbReference type="ARBA" id="ARBA00022694"/>
    </source>
</evidence>
<dbReference type="InterPro" id="IPR036511">
    <property type="entry name" value="TGT-like_sf"/>
</dbReference>
<evidence type="ECO:0000256" key="2">
    <source>
        <dbReference type="ARBA" id="ARBA00022676"/>
    </source>
</evidence>
<feature type="domain" description="tRNA-guanine(15) transglycosylase-like" evidence="13">
    <location>
        <begin position="140"/>
        <end position="519"/>
    </location>
</feature>
<evidence type="ECO:0000256" key="3">
    <source>
        <dbReference type="ARBA" id="ARBA00022679"/>
    </source>
</evidence>
<dbReference type="STRING" id="7395.A0A1A9VJH0"/>
<dbReference type="SUPFAM" id="SSF51713">
    <property type="entry name" value="tRNA-guanine transglycosylase"/>
    <property type="match status" value="1"/>
</dbReference>
<keyword evidence="15" id="KW-1185">Reference proteome</keyword>
<dbReference type="PROSITE" id="PS01099">
    <property type="entry name" value="COMPLEX1_24K"/>
    <property type="match status" value="1"/>
</dbReference>
<feature type="binding site" evidence="12">
    <location>
        <position position="462"/>
    </location>
    <ligand>
        <name>Zn(2+)</name>
        <dbReference type="ChEBI" id="CHEBI:29105"/>
    </ligand>
</feature>
<keyword evidence="5" id="KW-0001">2Fe-2S</keyword>
<feature type="binding site" evidence="12">
    <location>
        <position position="332"/>
    </location>
    <ligand>
        <name>substrate</name>
    </ligand>
</feature>
<dbReference type="InterPro" id="IPR002023">
    <property type="entry name" value="NuoE-like"/>
</dbReference>
<comment type="catalytic activity">
    <reaction evidence="12">
        <text>guanosine(34) in tRNA + queuine = queuosine(34) in tRNA + guanine</text>
        <dbReference type="Rhea" id="RHEA:16633"/>
        <dbReference type="Rhea" id="RHEA-COMP:10341"/>
        <dbReference type="Rhea" id="RHEA-COMP:18571"/>
        <dbReference type="ChEBI" id="CHEBI:16235"/>
        <dbReference type="ChEBI" id="CHEBI:17433"/>
        <dbReference type="ChEBI" id="CHEBI:74269"/>
        <dbReference type="ChEBI" id="CHEBI:194431"/>
        <dbReference type="EC" id="2.4.2.64"/>
    </reaction>
</comment>
<keyword evidence="4 12" id="KW-0819">tRNA processing</keyword>